<dbReference type="SUPFAM" id="SSF51430">
    <property type="entry name" value="NAD(P)-linked oxidoreductase"/>
    <property type="match status" value="1"/>
</dbReference>
<evidence type="ECO:0000313" key="2">
    <source>
        <dbReference type="EMBL" id="RZS30568.1"/>
    </source>
</evidence>
<dbReference type="PANTHER" id="PTHR43312:SF1">
    <property type="entry name" value="NADP-DEPENDENT OXIDOREDUCTASE DOMAIN-CONTAINING PROTEIN"/>
    <property type="match status" value="1"/>
</dbReference>
<keyword evidence="3" id="KW-1185">Reference proteome</keyword>
<dbReference type="Proteomes" id="UP000294257">
    <property type="component" value="Unassembled WGS sequence"/>
</dbReference>
<reference evidence="2 3" key="1">
    <citation type="submission" date="2019-02" db="EMBL/GenBank/DDBJ databases">
        <title>Genomic Encyclopedia of Type Strains, Phase IV (KMG-IV): sequencing the most valuable type-strain genomes for metagenomic binning, comparative biology and taxonomic classification.</title>
        <authorList>
            <person name="Goeker M."/>
        </authorList>
    </citation>
    <scope>NUCLEOTIDE SEQUENCE [LARGE SCALE GENOMIC DNA]</scope>
    <source>
        <strain evidence="2 3">DSM 101727</strain>
    </source>
</reference>
<organism evidence="2 3">
    <name type="scientific">Herbihabitans rhizosphaerae</name>
    <dbReference type="NCBI Taxonomy" id="1872711"/>
    <lineage>
        <taxon>Bacteria</taxon>
        <taxon>Bacillati</taxon>
        <taxon>Actinomycetota</taxon>
        <taxon>Actinomycetes</taxon>
        <taxon>Pseudonocardiales</taxon>
        <taxon>Pseudonocardiaceae</taxon>
        <taxon>Herbihabitans</taxon>
    </lineage>
</organism>
<name>A0A4Q7KC59_9PSEU</name>
<evidence type="ECO:0000313" key="3">
    <source>
        <dbReference type="Proteomes" id="UP000294257"/>
    </source>
</evidence>
<dbReference type="PROSITE" id="PS51318">
    <property type="entry name" value="TAT"/>
    <property type="match status" value="1"/>
</dbReference>
<evidence type="ECO:0000259" key="1">
    <source>
        <dbReference type="Pfam" id="PF00248"/>
    </source>
</evidence>
<sequence>MTSSDQPSRRTVIKAAAGLGAAAAAGTASPTPAAAAVQPRQRDVITRVVPRTGERVPVVGVGSFMTFDKKAGAPRAHLAEVLRRFVEGGGKLLDTSPLYGYSEVNIGDFINSMGVADQLFIANKAWSTGEYLSDTSHISGAFEQSRRRLWRDKIDLMQVHSLTNAEMNVPILRNWKKEGRIRFVGVTHHVISYYHALDQWIRTGDVDFVQVRYSIFMRAAEERILPLAAEHKVAVLVNMALEKARLHRIVEGRRLPAFARRFDCENWSQFFLKYVISHPAVTCVLPATTNPDHMAENLGAMRGRLPDESTRGEMVEYMKTVPGFDQIDSVPWYPGKTFDGMVKL</sequence>
<dbReference type="InterPro" id="IPR053135">
    <property type="entry name" value="AKR2_Oxidoreductase"/>
</dbReference>
<dbReference type="AlphaFoldDB" id="A0A4Q7KC59"/>
<comment type="caution">
    <text evidence="2">The sequence shown here is derived from an EMBL/GenBank/DDBJ whole genome shotgun (WGS) entry which is preliminary data.</text>
</comment>
<dbReference type="InterPro" id="IPR023210">
    <property type="entry name" value="NADP_OxRdtase_dom"/>
</dbReference>
<gene>
    <name evidence="2" type="ORF">EV193_11689</name>
</gene>
<dbReference type="CDD" id="cd19095">
    <property type="entry name" value="AKR_PA4992-like"/>
    <property type="match status" value="1"/>
</dbReference>
<dbReference type="Pfam" id="PF00248">
    <property type="entry name" value="Aldo_ket_red"/>
    <property type="match status" value="1"/>
</dbReference>
<dbReference type="InterPro" id="IPR036812">
    <property type="entry name" value="NAD(P)_OxRdtase_dom_sf"/>
</dbReference>
<dbReference type="PANTHER" id="PTHR43312">
    <property type="entry name" value="D-THREO-ALDOSE 1-DEHYDROGENASE"/>
    <property type="match status" value="1"/>
</dbReference>
<dbReference type="RefSeq" id="WP_207222875.1">
    <property type="nucleotide sequence ID" value="NZ_SGWQ01000016.1"/>
</dbReference>
<proteinExistence type="predicted"/>
<dbReference type="InterPro" id="IPR006311">
    <property type="entry name" value="TAT_signal"/>
</dbReference>
<protein>
    <submittedName>
        <fullName evidence="2">Diketogulonate reductase-like aldo/keto reductase</fullName>
    </submittedName>
</protein>
<dbReference type="EMBL" id="SGWQ01000016">
    <property type="protein sequence ID" value="RZS30568.1"/>
    <property type="molecule type" value="Genomic_DNA"/>
</dbReference>
<feature type="domain" description="NADP-dependent oxidoreductase" evidence="1">
    <location>
        <begin position="59"/>
        <end position="309"/>
    </location>
</feature>
<dbReference type="Gene3D" id="3.20.20.100">
    <property type="entry name" value="NADP-dependent oxidoreductase domain"/>
    <property type="match status" value="1"/>
</dbReference>
<accession>A0A4Q7KC59</accession>